<evidence type="ECO:0000313" key="1">
    <source>
        <dbReference type="EMBL" id="QHV64242.1"/>
    </source>
</evidence>
<proteinExistence type="predicted"/>
<name>A0AAE6W3A2_9BACT</name>
<accession>A0AAE6W3A2</accession>
<protein>
    <submittedName>
        <fullName evidence="1">Uncharacterized protein</fullName>
    </submittedName>
</protein>
<dbReference type="Proteomes" id="UP000642553">
    <property type="component" value="Chromosome"/>
</dbReference>
<dbReference type="AlphaFoldDB" id="A0AAE6W3A2"/>
<evidence type="ECO:0000313" key="2">
    <source>
        <dbReference type="Proteomes" id="UP000642553"/>
    </source>
</evidence>
<reference evidence="1" key="1">
    <citation type="submission" date="2018-05" db="EMBL/GenBank/DDBJ databases">
        <title>Complete genome sequnece of Akkermansia muciniphila EB-AMDK-40.</title>
        <authorList>
            <person name="Nam Y.-D."/>
            <person name="Chung W.-H."/>
            <person name="Park Y.S."/>
            <person name="Kang J."/>
        </authorList>
    </citation>
    <scope>NUCLEOTIDE SEQUENCE</scope>
    <source>
        <strain evidence="1">EB-AMDK-40</strain>
    </source>
</reference>
<gene>
    <name evidence="1" type="ORF">DMI76_13120</name>
</gene>
<dbReference type="EMBL" id="CP029701">
    <property type="protein sequence ID" value="QHV64242.1"/>
    <property type="molecule type" value="Genomic_DNA"/>
</dbReference>
<organism evidence="1 2">
    <name type="scientific">Akkermansia massiliensis</name>
    <dbReference type="NCBI Taxonomy" id="2927224"/>
    <lineage>
        <taxon>Bacteria</taxon>
        <taxon>Pseudomonadati</taxon>
        <taxon>Verrucomicrobiota</taxon>
        <taxon>Verrucomicrobiia</taxon>
        <taxon>Verrucomicrobiales</taxon>
        <taxon>Akkermansiaceae</taxon>
        <taxon>Akkermansia</taxon>
    </lineage>
</organism>
<sequence>MLMYRTKVVASKEYVEVSYEVAKSSGLTAHKKSNGKYEIYTTVKKVVKDPEKMILLVNYKGKPLATGEMVKMMVKRIGVLEQTDGRTFPAYAVEP</sequence>